<dbReference type="Pfam" id="PF11969">
    <property type="entry name" value="DcpS_C"/>
    <property type="match status" value="1"/>
</dbReference>
<dbReference type="GO" id="GO:0000340">
    <property type="term" value="F:RNA 7-methylguanosine cap binding"/>
    <property type="evidence" value="ECO:0007669"/>
    <property type="project" value="TreeGrafter"/>
</dbReference>
<evidence type="ECO:0000256" key="7">
    <source>
        <dbReference type="ARBA" id="ARBA00029885"/>
    </source>
</evidence>
<dbReference type="InterPro" id="IPR008594">
    <property type="entry name" value="DcpS/DCS2"/>
</dbReference>
<accession>A0A835G3R7</accession>
<evidence type="ECO:0000256" key="4">
    <source>
        <dbReference type="ARBA" id="ARBA00015636"/>
    </source>
</evidence>
<dbReference type="PANTHER" id="PTHR12978">
    <property type="entry name" value="HISTIDINE TRIAD HIT PROTEIN MEMBER"/>
    <property type="match status" value="1"/>
</dbReference>
<sequence>VKTSIIYPATEKHIAKFSQQELHIVLETPELYQKLTLPHLEKEQFNLQWVYNILEGKSEQDRVVYDNKCEKDGFVLVPDLKWDGLTKETLYLLAIVRRRGIKSLRDLDDSHLPLLKRVRDEGKKKIFEKYNVPASQLRVYLHYQPSFYHLHIHFTYLRHEAPGIYAEKSHLLDTVIDNIEMKPDYYQKATLPFTIREMDNIFNIYETNGHVQRIKQDKKEKMLIENVFIELRSRLRSCNVFITTGVDFTKNCSLKISIQTNCIVLNYYKDKDDKPKRRDSLSSIESLSDWCSDEEGEVSTVIPVRQFCKIIPNSMSCLKIDKSTISFRLLTEPKNGGNFYKELLSTNNMENSTKRSILKLNVKAGEALQLTCANCCNVVSVDNVKFDRILELPTANLDILTFFVVNNTILSDKTNKFNATRPVYHCNRCLAWLGLKDKDTVKLFNSEIRISHNDTESVIFAHKNEEDIHTDDFIYTIESMTREFNLGFQYTVMCKLVLECTVSAVKKQYLLIWVMDKELQVLRNNMQTILLEDRIELHSTTVTKILFKVEFCMNEEVVSWVSDPGVVTTEISKGMFNNGLAHLEKMSQKVPECFRNTNGYCLMVAHKICSTSCAVELRSWAIPPTMME</sequence>
<protein>
    <recommendedName>
        <fullName evidence="4">m7GpppX diphosphatase</fullName>
        <ecNumber evidence="3">3.6.1.59</ecNumber>
    </recommendedName>
    <alternativeName>
        <fullName evidence="8">Decapping scavenger enzyme</fullName>
    </alternativeName>
    <alternativeName>
        <fullName evidence="7">Scavenger mRNA-decapping enzyme DcpS</fullName>
    </alternativeName>
</protein>
<dbReference type="GO" id="GO:0005634">
    <property type="term" value="C:nucleus"/>
    <property type="evidence" value="ECO:0007669"/>
    <property type="project" value="UniProtKB-SubCell"/>
</dbReference>
<organism evidence="10 11">
    <name type="scientific">Spodoptera exigua</name>
    <name type="common">Beet armyworm</name>
    <name type="synonym">Noctua fulgens</name>
    <dbReference type="NCBI Taxonomy" id="7107"/>
    <lineage>
        <taxon>Eukaryota</taxon>
        <taxon>Metazoa</taxon>
        <taxon>Ecdysozoa</taxon>
        <taxon>Arthropoda</taxon>
        <taxon>Hexapoda</taxon>
        <taxon>Insecta</taxon>
        <taxon>Pterygota</taxon>
        <taxon>Neoptera</taxon>
        <taxon>Endopterygota</taxon>
        <taxon>Lepidoptera</taxon>
        <taxon>Glossata</taxon>
        <taxon>Ditrysia</taxon>
        <taxon>Noctuoidea</taxon>
        <taxon>Noctuidae</taxon>
        <taxon>Amphipyrinae</taxon>
        <taxon>Spodoptera</taxon>
    </lineage>
</organism>
<dbReference type="GO" id="GO:0140932">
    <property type="term" value="F:5'-(N(7)-methyl 5'-triphosphoguanosine)-[mRNA] diphosphatase activity"/>
    <property type="evidence" value="ECO:0007669"/>
    <property type="project" value="UniProtKB-EC"/>
</dbReference>
<evidence type="ECO:0000256" key="8">
    <source>
        <dbReference type="ARBA" id="ARBA00030609"/>
    </source>
</evidence>
<gene>
    <name evidence="10" type="ORF">HW555_012281</name>
</gene>
<evidence type="ECO:0000313" key="10">
    <source>
        <dbReference type="EMBL" id="KAF9407825.1"/>
    </source>
</evidence>
<dbReference type="Gene3D" id="3.30.428.10">
    <property type="entry name" value="HIT-like"/>
    <property type="match status" value="1"/>
</dbReference>
<dbReference type="PANTHER" id="PTHR12978:SF0">
    <property type="entry name" value="M7GPPPX DIPHOSPHATASE"/>
    <property type="match status" value="1"/>
</dbReference>
<dbReference type="GO" id="GO:0000290">
    <property type="term" value="P:deadenylation-dependent decapping of nuclear-transcribed mRNA"/>
    <property type="evidence" value="ECO:0007669"/>
    <property type="project" value="InterPro"/>
</dbReference>
<evidence type="ECO:0000256" key="1">
    <source>
        <dbReference type="ARBA" id="ARBA00004123"/>
    </source>
</evidence>
<keyword evidence="5" id="KW-0378">Hydrolase</keyword>
<evidence type="ECO:0000256" key="9">
    <source>
        <dbReference type="ARBA" id="ARBA00048222"/>
    </source>
</evidence>
<comment type="catalytic activity">
    <reaction evidence="9">
        <text>a 5'-end (N(7)-methyl 5'-triphosphoguanosine)-ribonucleoside in mRNA + H2O = N(7)-methyl-GMP + a 5'-end diphospho-ribonucleoside in mRNA + 2 H(+)</text>
        <dbReference type="Rhea" id="RHEA:65388"/>
        <dbReference type="Rhea" id="RHEA-COMP:17165"/>
        <dbReference type="Rhea" id="RHEA-COMP:17167"/>
        <dbReference type="ChEBI" id="CHEBI:15377"/>
        <dbReference type="ChEBI" id="CHEBI:15378"/>
        <dbReference type="ChEBI" id="CHEBI:58285"/>
        <dbReference type="ChEBI" id="CHEBI:156461"/>
        <dbReference type="ChEBI" id="CHEBI:167616"/>
        <dbReference type="EC" id="3.6.1.59"/>
    </reaction>
</comment>
<dbReference type="EC" id="3.6.1.59" evidence="3"/>
<evidence type="ECO:0000256" key="6">
    <source>
        <dbReference type="ARBA" id="ARBA00023242"/>
    </source>
</evidence>
<dbReference type="SUPFAM" id="SSF54197">
    <property type="entry name" value="HIT-like"/>
    <property type="match status" value="1"/>
</dbReference>
<evidence type="ECO:0000256" key="5">
    <source>
        <dbReference type="ARBA" id="ARBA00022801"/>
    </source>
</evidence>
<keyword evidence="6" id="KW-0539">Nucleus</keyword>
<dbReference type="FunFam" id="3.30.428.10:FF:000006">
    <property type="entry name" value="m7GpppX diphosphatase"/>
    <property type="match status" value="1"/>
</dbReference>
<dbReference type="EMBL" id="JACKWZ010000432">
    <property type="protein sequence ID" value="KAF9407825.1"/>
    <property type="molecule type" value="Genomic_DNA"/>
</dbReference>
<name>A0A835G3R7_SPOEX</name>
<comment type="caution">
    <text evidence="10">The sequence shown here is derived from an EMBL/GenBank/DDBJ whole genome shotgun (WGS) entry which is preliminary data.</text>
</comment>
<dbReference type="GO" id="GO:0000932">
    <property type="term" value="C:P-body"/>
    <property type="evidence" value="ECO:0007669"/>
    <property type="project" value="TreeGrafter"/>
</dbReference>
<comment type="subcellular location">
    <subcellularLocation>
        <location evidence="1">Nucleus</location>
    </subcellularLocation>
</comment>
<dbReference type="AlphaFoldDB" id="A0A835G3R7"/>
<feature type="non-terminal residue" evidence="10">
    <location>
        <position position="628"/>
    </location>
</feature>
<keyword evidence="11" id="KW-1185">Reference proteome</keyword>
<evidence type="ECO:0000256" key="2">
    <source>
        <dbReference type="ARBA" id="ARBA00010208"/>
    </source>
</evidence>
<evidence type="ECO:0000313" key="11">
    <source>
        <dbReference type="Proteomes" id="UP000648187"/>
    </source>
</evidence>
<reference evidence="10" key="1">
    <citation type="submission" date="2020-08" db="EMBL/GenBank/DDBJ databases">
        <title>Spodoptera exigua strain:BAW_Kor-Di-RS1 Genome sequencing and assembly.</title>
        <authorList>
            <person name="Kim J."/>
            <person name="Nam H.Y."/>
            <person name="Kwon M."/>
            <person name="Choi J.H."/>
            <person name="Cho S.R."/>
            <person name="Kim G.-H."/>
        </authorList>
    </citation>
    <scope>NUCLEOTIDE SEQUENCE</scope>
    <source>
        <strain evidence="10">BAW_Kor-Di-RS1</strain>
        <tissue evidence="10">Whole-body</tissue>
    </source>
</reference>
<dbReference type="InterPro" id="IPR036265">
    <property type="entry name" value="HIT-like_sf"/>
</dbReference>
<evidence type="ECO:0000256" key="3">
    <source>
        <dbReference type="ARBA" id="ARBA00012520"/>
    </source>
</evidence>
<proteinExistence type="inferred from homology"/>
<dbReference type="Proteomes" id="UP000648187">
    <property type="component" value="Unassembled WGS sequence"/>
</dbReference>
<comment type="similarity">
    <text evidence="2">Belongs to the HIT family.</text>
</comment>